<gene>
    <name evidence="3" type="ORF">STRIC_0151</name>
</gene>
<dbReference type="EMBL" id="AEUX02000003">
    <property type="protein sequence ID" value="EHI70482.1"/>
    <property type="molecule type" value="Genomic_DNA"/>
</dbReference>
<protein>
    <recommendedName>
        <fullName evidence="5">Helix-turn-helix domain-containing protein</fullName>
    </recommendedName>
</protein>
<dbReference type="GO" id="GO:0003677">
    <property type="term" value="F:DNA binding"/>
    <property type="evidence" value="ECO:0007669"/>
    <property type="project" value="InterPro"/>
</dbReference>
<keyword evidence="4" id="KW-1185">Reference proteome</keyword>
<keyword evidence="2" id="KW-1133">Transmembrane helix</keyword>
<dbReference type="Proteomes" id="UP000003330">
    <property type="component" value="Unassembled WGS sequence"/>
</dbReference>
<feature type="region of interest" description="Disordered" evidence="1">
    <location>
        <begin position="133"/>
        <end position="165"/>
    </location>
</feature>
<dbReference type="STRING" id="764299.STRIC_0151"/>
<proteinExistence type="predicted"/>
<evidence type="ECO:0000313" key="4">
    <source>
        <dbReference type="Proteomes" id="UP000003330"/>
    </source>
</evidence>
<name>G5K0M5_9STRE</name>
<accession>G5K0M5</accession>
<feature type="compositionally biased region" description="Polar residues" evidence="1">
    <location>
        <begin position="209"/>
        <end position="230"/>
    </location>
</feature>
<dbReference type="Pfam" id="PF13413">
    <property type="entry name" value="HTH_25"/>
    <property type="match status" value="1"/>
</dbReference>
<evidence type="ECO:0000256" key="1">
    <source>
        <dbReference type="SAM" id="MobiDB-lite"/>
    </source>
</evidence>
<evidence type="ECO:0000313" key="3">
    <source>
        <dbReference type="EMBL" id="EHI70482.1"/>
    </source>
</evidence>
<reference evidence="3 4" key="1">
    <citation type="journal article" date="2014" name="Int. J. Syst. Evol. Microbiol.">
        <title>Phylogenomics and the dynamic genome evolution of the genus Streptococcus.</title>
        <authorList>
            <consortium name="The Broad Institute Genome Sequencing Platform"/>
            <person name="Richards V.P."/>
            <person name="Palmer S.R."/>
            <person name="Pavinski Bitar P.D."/>
            <person name="Qin X."/>
            <person name="Weinstock G.M."/>
            <person name="Highlander S.K."/>
            <person name="Town C.D."/>
            <person name="Burne R.A."/>
            <person name="Stanhope M.J."/>
        </authorList>
    </citation>
    <scope>NUCLEOTIDE SEQUENCE [LARGE SCALE GENOMIC DNA]</scope>
    <source>
        <strain evidence="3 4">707-05</strain>
    </source>
</reference>
<keyword evidence="2" id="KW-0812">Transmembrane</keyword>
<dbReference type="eggNOG" id="COG1426">
    <property type="taxonomic scope" value="Bacteria"/>
</dbReference>
<feature type="region of interest" description="Disordered" evidence="1">
    <location>
        <begin position="208"/>
        <end position="230"/>
    </location>
</feature>
<dbReference type="OrthoDB" id="9797543at2"/>
<evidence type="ECO:0000256" key="2">
    <source>
        <dbReference type="SAM" id="Phobius"/>
    </source>
</evidence>
<sequence>MSEKSLGELLRESRLGKNITLDDIESKTGISSHYLLAMELDQFKIIPEEKLDGFLKQYADIVGLPFENVKKLYQLQMSYKRVSDTPTVTQIVEEKLSQRRLQEQSSSTQEVTASNKAETLVIPVKTVGIDSPKSSKVLPSKQFKSDDRLVPQSHKGSRLSRYGKNDDDKKSLIPAALLGLLALLLVGVIFFAVWKQIEKNQMAKEKESSLVSSSQAADETSDSSANQPQTQISVEGAENYLIATVTKSKETVDVTVALTEADSSWISLTNSEIGEAGITLTRDNPSYTATLPAEVVESLLTLGVTRGVSVTIDGQALDLSALTSTDISYITLRMQ</sequence>
<dbReference type="SUPFAM" id="SSF47413">
    <property type="entry name" value="lambda repressor-like DNA-binding domains"/>
    <property type="match status" value="1"/>
</dbReference>
<dbReference type="RefSeq" id="WP_008087594.1">
    <property type="nucleotide sequence ID" value="NZ_AEUX02000003.1"/>
</dbReference>
<evidence type="ECO:0008006" key="5">
    <source>
        <dbReference type="Google" id="ProtNLM"/>
    </source>
</evidence>
<dbReference type="AlphaFoldDB" id="G5K0M5"/>
<dbReference type="InterPro" id="IPR050400">
    <property type="entry name" value="Bact_Cytoskel_RodZ"/>
</dbReference>
<feature type="transmembrane region" description="Helical" evidence="2">
    <location>
        <begin position="172"/>
        <end position="194"/>
    </location>
</feature>
<keyword evidence="2" id="KW-0472">Membrane</keyword>
<dbReference type="PANTHER" id="PTHR34475:SF1">
    <property type="entry name" value="CYTOSKELETON PROTEIN RODZ"/>
    <property type="match status" value="1"/>
</dbReference>
<dbReference type="PANTHER" id="PTHR34475">
    <property type="match status" value="1"/>
</dbReference>
<dbReference type="InterPro" id="IPR010982">
    <property type="entry name" value="Lambda_DNA-bd_dom_sf"/>
</dbReference>
<organism evidence="3 4">
    <name type="scientific">Streptococcus ictaluri 707-05</name>
    <dbReference type="NCBI Taxonomy" id="764299"/>
    <lineage>
        <taxon>Bacteria</taxon>
        <taxon>Bacillati</taxon>
        <taxon>Bacillota</taxon>
        <taxon>Bacilli</taxon>
        <taxon>Lactobacillales</taxon>
        <taxon>Streptococcaceae</taxon>
        <taxon>Streptococcus</taxon>
    </lineage>
</organism>
<dbReference type="Gene3D" id="1.10.260.40">
    <property type="entry name" value="lambda repressor-like DNA-binding domains"/>
    <property type="match status" value="1"/>
</dbReference>
<comment type="caution">
    <text evidence="3">The sequence shown here is derived from an EMBL/GenBank/DDBJ whole genome shotgun (WGS) entry which is preliminary data.</text>
</comment>